<evidence type="ECO:0000313" key="2">
    <source>
        <dbReference type="Proteomes" id="UP000027215"/>
    </source>
</evidence>
<proteinExistence type="predicted"/>
<sequence>MDQNFLATLGMTRLFLHAGRLSQATLQGKVEKTIESLYLTIKCFDRQKDLYQVLGL</sequence>
<dbReference type="HOGENOM" id="CLU_3013349_0_0_6"/>
<dbReference type="KEGG" id="xfs:D934_07335"/>
<reference evidence="1 2" key="1">
    <citation type="submission" date="2013-08" db="EMBL/GenBank/DDBJ databases">
        <authorList>
            <person name="Stouthamer R."/>
            <person name="Nunney L."/>
        </authorList>
    </citation>
    <scope>NUCLEOTIDE SEQUENCE [LARGE SCALE GENOMIC DNA]</scope>
    <source>
        <strain evidence="2">ann-1</strain>
    </source>
</reference>
<name>A0A060H7J1_XYLFS</name>
<gene>
    <name evidence="1" type="ORF">D934_07335</name>
</gene>
<dbReference type="PATRIC" id="fig|155920.8.peg.1706"/>
<dbReference type="AlphaFoldDB" id="A0A060H7J1"/>
<dbReference type="EMBL" id="CP006696">
    <property type="protein sequence ID" value="AIC11285.1"/>
    <property type="molecule type" value="Genomic_DNA"/>
</dbReference>
<dbReference type="Proteomes" id="UP000027215">
    <property type="component" value="Chromosome"/>
</dbReference>
<protein>
    <submittedName>
        <fullName evidence="1">Uncharacterized protein</fullName>
    </submittedName>
</protein>
<evidence type="ECO:0000313" key="1">
    <source>
        <dbReference type="EMBL" id="AIC11285.1"/>
    </source>
</evidence>
<accession>A0A060H7J1</accession>
<organism evidence="1 2">
    <name type="scientific">Xylella fastidiosa subsp. sandyi Ann-1</name>
    <dbReference type="NCBI Taxonomy" id="155920"/>
    <lineage>
        <taxon>Bacteria</taxon>
        <taxon>Pseudomonadati</taxon>
        <taxon>Pseudomonadota</taxon>
        <taxon>Gammaproteobacteria</taxon>
        <taxon>Lysobacterales</taxon>
        <taxon>Lysobacteraceae</taxon>
        <taxon>Xylella</taxon>
    </lineage>
</organism>